<protein>
    <submittedName>
        <fullName evidence="2">Uncharacterized protein</fullName>
    </submittedName>
</protein>
<evidence type="ECO:0000313" key="3">
    <source>
        <dbReference type="Proteomes" id="UP001415857"/>
    </source>
</evidence>
<feature type="compositionally biased region" description="Basic and acidic residues" evidence="1">
    <location>
        <begin position="89"/>
        <end position="98"/>
    </location>
</feature>
<dbReference type="EMBL" id="JBBPBK010000416">
    <property type="protein sequence ID" value="KAK9265336.1"/>
    <property type="molecule type" value="Genomic_DNA"/>
</dbReference>
<proteinExistence type="predicted"/>
<accession>A0AAP0R3Y1</accession>
<organism evidence="2 3">
    <name type="scientific">Liquidambar formosana</name>
    <name type="common">Formosan gum</name>
    <dbReference type="NCBI Taxonomy" id="63359"/>
    <lineage>
        <taxon>Eukaryota</taxon>
        <taxon>Viridiplantae</taxon>
        <taxon>Streptophyta</taxon>
        <taxon>Embryophyta</taxon>
        <taxon>Tracheophyta</taxon>
        <taxon>Spermatophyta</taxon>
        <taxon>Magnoliopsida</taxon>
        <taxon>eudicotyledons</taxon>
        <taxon>Gunneridae</taxon>
        <taxon>Pentapetalae</taxon>
        <taxon>Saxifragales</taxon>
        <taxon>Altingiaceae</taxon>
        <taxon>Liquidambar</taxon>
    </lineage>
</organism>
<evidence type="ECO:0000256" key="1">
    <source>
        <dbReference type="SAM" id="MobiDB-lite"/>
    </source>
</evidence>
<sequence length="98" mass="10888">MVLEQNPSEGMLGAQTEPWWGAKIEAELNPGEKMVGTKTEPLFKPKIGSVIPPKRKSVKRMMFDYLFQSIASLFRSHPPRSSASGAPPFKKEAILPHP</sequence>
<reference evidence="2 3" key="1">
    <citation type="journal article" date="2024" name="Plant J.">
        <title>Genome sequences and population genomics reveal climatic adaptation and genomic divergence between two closely related sweetgum species.</title>
        <authorList>
            <person name="Xu W.Q."/>
            <person name="Ren C.Q."/>
            <person name="Zhang X.Y."/>
            <person name="Comes H.P."/>
            <person name="Liu X.H."/>
            <person name="Li Y.G."/>
            <person name="Kettle C.J."/>
            <person name="Jalonen R."/>
            <person name="Gaisberger H."/>
            <person name="Ma Y.Z."/>
            <person name="Qiu Y.X."/>
        </authorList>
    </citation>
    <scope>NUCLEOTIDE SEQUENCE [LARGE SCALE GENOMIC DNA]</scope>
    <source>
        <strain evidence="2">Hangzhou</strain>
    </source>
</reference>
<keyword evidence="3" id="KW-1185">Reference proteome</keyword>
<evidence type="ECO:0000313" key="2">
    <source>
        <dbReference type="EMBL" id="KAK9265336.1"/>
    </source>
</evidence>
<dbReference type="Proteomes" id="UP001415857">
    <property type="component" value="Unassembled WGS sequence"/>
</dbReference>
<name>A0AAP0R3Y1_LIQFO</name>
<gene>
    <name evidence="2" type="ORF">L1049_027251</name>
</gene>
<comment type="caution">
    <text evidence="2">The sequence shown here is derived from an EMBL/GenBank/DDBJ whole genome shotgun (WGS) entry which is preliminary data.</text>
</comment>
<dbReference type="AlphaFoldDB" id="A0AAP0R3Y1"/>
<feature type="region of interest" description="Disordered" evidence="1">
    <location>
        <begin position="77"/>
        <end position="98"/>
    </location>
</feature>